<evidence type="ECO:0000259" key="3">
    <source>
        <dbReference type="Pfam" id="PF01515"/>
    </source>
</evidence>
<dbReference type="SUPFAM" id="SSF53659">
    <property type="entry name" value="Isocitrate/Isopropylmalate dehydrogenase-like"/>
    <property type="match status" value="1"/>
</dbReference>
<proteinExistence type="predicted"/>
<evidence type="ECO:0000256" key="2">
    <source>
        <dbReference type="ARBA" id="ARBA00023315"/>
    </source>
</evidence>
<accession>A0A2T0WH42</accession>
<evidence type="ECO:0000256" key="1">
    <source>
        <dbReference type="ARBA" id="ARBA00022679"/>
    </source>
</evidence>
<dbReference type="OrthoDB" id="9800237at2"/>
<dbReference type="Proteomes" id="UP000238392">
    <property type="component" value="Unassembled WGS sequence"/>
</dbReference>
<dbReference type="Gene3D" id="3.10.129.10">
    <property type="entry name" value="Hotdog Thioesterase"/>
    <property type="match status" value="1"/>
</dbReference>
<dbReference type="PANTHER" id="PTHR43356">
    <property type="entry name" value="PHOSPHATE ACETYLTRANSFERASE"/>
    <property type="match status" value="1"/>
</dbReference>
<evidence type="ECO:0000313" key="4">
    <source>
        <dbReference type="EMBL" id="PRY85834.1"/>
    </source>
</evidence>
<reference evidence="4 5" key="1">
    <citation type="submission" date="2018-03" db="EMBL/GenBank/DDBJ databases">
        <title>Genomic Encyclopedia of Archaeal and Bacterial Type Strains, Phase II (KMG-II): from individual species to whole genera.</title>
        <authorList>
            <person name="Goeker M."/>
        </authorList>
    </citation>
    <scope>NUCLEOTIDE SEQUENCE [LARGE SCALE GENOMIC DNA]</scope>
    <source>
        <strain evidence="4 5">DSM 100212</strain>
    </source>
</reference>
<keyword evidence="2" id="KW-0012">Acyltransferase</keyword>
<dbReference type="GO" id="GO:0016746">
    <property type="term" value="F:acyltransferase activity"/>
    <property type="evidence" value="ECO:0007669"/>
    <property type="project" value="UniProtKB-KW"/>
</dbReference>
<feature type="domain" description="Phosphate acetyl/butaryl transferase" evidence="3">
    <location>
        <begin position="234"/>
        <end position="451"/>
    </location>
</feature>
<dbReference type="InterPro" id="IPR050500">
    <property type="entry name" value="Phos_Acetyltrans/Butyryltrans"/>
</dbReference>
<dbReference type="PANTHER" id="PTHR43356:SF2">
    <property type="entry name" value="PHOSPHATE ACETYLTRANSFERASE"/>
    <property type="match status" value="1"/>
</dbReference>
<dbReference type="EMBL" id="PVTQ01000014">
    <property type="protein sequence ID" value="PRY85834.1"/>
    <property type="molecule type" value="Genomic_DNA"/>
</dbReference>
<sequence>MKLLENIPYDDLTAGQEASTERLCLADDLFVFANASGNLNPLHLPHEDGDQDGLPEAQAPSAWVGALISSVLGNLLPGPGTIYESQTLHWTGLAHAGDTLVARVHLLEKLPDRRVRLRTTVSQKGGAQILHGEAVVIAPERKMTFNIDDLPTLRVQRHVHFDRILHQAEPLPAIPTAVVCPEEPNSLGGALLAHEHTIIRPILIGDRSKIAAAAAEIGADISQHEVLHTASHQEAAELACQLVHEGRAQALMKGHLHTDVLLSAVLRKDTGLRIGRRLSHIFVMDVPGLDHLLMVSDAAINIAPDLETKVDIIQNAIDLAIALGTVQPKVGVLSAVETVTPKIPSTLDAAVLSKMADRGQIRGGIVDGPLAMDNAIDIEAARTKGIKSAVAGHADILIAPNMEAGNMLAKELTFVAGAEAGGIVLGAKCPIILTSRSDDEKARLASCAIAALFAKSGVK</sequence>
<dbReference type="CDD" id="cd03449">
    <property type="entry name" value="R_hydratase"/>
    <property type="match status" value="1"/>
</dbReference>
<keyword evidence="1 4" id="KW-0808">Transferase</keyword>
<organism evidence="4 5">
    <name type="scientific">Donghicola tyrosinivorans</name>
    <dbReference type="NCBI Taxonomy" id="1652492"/>
    <lineage>
        <taxon>Bacteria</taxon>
        <taxon>Pseudomonadati</taxon>
        <taxon>Pseudomonadota</taxon>
        <taxon>Alphaproteobacteria</taxon>
        <taxon>Rhodobacterales</taxon>
        <taxon>Roseobacteraceae</taxon>
        <taxon>Donghicola</taxon>
    </lineage>
</organism>
<dbReference type="NCBIfam" id="NF006045">
    <property type="entry name" value="PRK08190.1"/>
    <property type="match status" value="1"/>
</dbReference>
<dbReference type="Pfam" id="PF01515">
    <property type="entry name" value="PTA_PTB"/>
    <property type="match status" value="1"/>
</dbReference>
<protein>
    <submittedName>
        <fullName evidence="4">Phosphate butyryltransferase</fullName>
    </submittedName>
</protein>
<dbReference type="InterPro" id="IPR029069">
    <property type="entry name" value="HotDog_dom_sf"/>
</dbReference>
<evidence type="ECO:0000313" key="5">
    <source>
        <dbReference type="Proteomes" id="UP000238392"/>
    </source>
</evidence>
<dbReference type="Gene3D" id="3.40.718.10">
    <property type="entry name" value="Isopropylmalate Dehydrogenase"/>
    <property type="match status" value="1"/>
</dbReference>
<dbReference type="RefSeq" id="WP_106267228.1">
    <property type="nucleotide sequence ID" value="NZ_PVTQ01000014.1"/>
</dbReference>
<gene>
    <name evidence="4" type="ORF">CLV74_11459</name>
</gene>
<name>A0A2T0WH42_9RHOB</name>
<comment type="caution">
    <text evidence="4">The sequence shown here is derived from an EMBL/GenBank/DDBJ whole genome shotgun (WGS) entry which is preliminary data.</text>
</comment>
<keyword evidence="5" id="KW-1185">Reference proteome</keyword>
<dbReference type="AlphaFoldDB" id="A0A2T0WH42"/>
<dbReference type="NCBIfam" id="NF008852">
    <property type="entry name" value="PRK11890.1"/>
    <property type="match status" value="1"/>
</dbReference>
<dbReference type="SUPFAM" id="SSF54637">
    <property type="entry name" value="Thioesterase/thiol ester dehydrase-isomerase"/>
    <property type="match status" value="1"/>
</dbReference>
<dbReference type="InterPro" id="IPR002505">
    <property type="entry name" value="PTA_PTB"/>
</dbReference>